<comment type="caution">
    <text evidence="2">The sequence shown here is derived from an EMBL/GenBank/DDBJ whole genome shotgun (WGS) entry which is preliminary data.</text>
</comment>
<dbReference type="Gene3D" id="1.20.1070.10">
    <property type="entry name" value="Rhodopsin 7-helix transmembrane proteins"/>
    <property type="match status" value="1"/>
</dbReference>
<dbReference type="PRINTS" id="PR01064">
    <property type="entry name" value="OREXINR"/>
</dbReference>
<keyword evidence="1" id="KW-0472">Membrane</keyword>
<organism evidence="2">
    <name type="scientific">Tetraodon nigroviridis</name>
    <name type="common">Spotted green pufferfish</name>
    <name type="synonym">Chelonodon nigroviridis</name>
    <dbReference type="NCBI Taxonomy" id="99883"/>
    <lineage>
        <taxon>Eukaryota</taxon>
        <taxon>Metazoa</taxon>
        <taxon>Chordata</taxon>
        <taxon>Craniata</taxon>
        <taxon>Vertebrata</taxon>
        <taxon>Euteleostomi</taxon>
        <taxon>Actinopterygii</taxon>
        <taxon>Neopterygii</taxon>
        <taxon>Teleostei</taxon>
        <taxon>Neoteleostei</taxon>
        <taxon>Acanthomorphata</taxon>
        <taxon>Eupercaria</taxon>
        <taxon>Tetraodontiformes</taxon>
        <taxon>Tetradontoidea</taxon>
        <taxon>Tetraodontidae</taxon>
        <taxon>Tetraodon</taxon>
    </lineage>
</organism>
<reference evidence="2" key="2">
    <citation type="submission" date="2004-02" db="EMBL/GenBank/DDBJ databases">
        <authorList>
            <consortium name="Genoscope"/>
            <consortium name="Whitehead Institute Centre for Genome Research"/>
        </authorList>
    </citation>
    <scope>NUCLEOTIDE SEQUENCE</scope>
</reference>
<evidence type="ECO:0000256" key="1">
    <source>
        <dbReference type="SAM" id="Phobius"/>
    </source>
</evidence>
<evidence type="ECO:0000313" key="2">
    <source>
        <dbReference type="EMBL" id="CAG13545.1"/>
    </source>
</evidence>
<keyword evidence="1" id="KW-0812">Transmembrane</keyword>
<gene>
    <name evidence="2" type="ORF">GSTENG00038850001</name>
</gene>
<accession>Q4RDI7</accession>
<name>Q4RDI7_TETNG</name>
<dbReference type="GO" id="GO:0007631">
    <property type="term" value="P:feeding behavior"/>
    <property type="evidence" value="ECO:0007669"/>
    <property type="project" value="InterPro"/>
</dbReference>
<feature type="non-terminal residue" evidence="2">
    <location>
        <position position="1"/>
    </location>
</feature>
<sequence length="145" mass="16442">LRSIQRCITPASSLSPTLLHCASWSWPIFRYVTSCGFSRSVMWLVYYSLSFFASANMVFAVTDWGSHLPQQIPGNTSVMQRKWRSMQCSVPSPALAEPARVKTSAVCAEIKQIRARRKTARMLMVVLFVFALCYLPISTLNLMKR</sequence>
<dbReference type="KEGG" id="tng:GSTEN00038850G001"/>
<feature type="transmembrane region" description="Helical" evidence="1">
    <location>
        <begin position="41"/>
        <end position="61"/>
    </location>
</feature>
<proteinExistence type="predicted"/>
<protein>
    <submittedName>
        <fullName evidence="2">(spotted green pufferfish) hypothetical protein</fullName>
    </submittedName>
</protein>
<dbReference type="GO" id="GO:0016020">
    <property type="term" value="C:membrane"/>
    <property type="evidence" value="ECO:0007669"/>
    <property type="project" value="InterPro"/>
</dbReference>
<dbReference type="EMBL" id="CAAE01016377">
    <property type="protein sequence ID" value="CAG13545.1"/>
    <property type="molecule type" value="Genomic_DNA"/>
</dbReference>
<dbReference type="InterPro" id="IPR000204">
    <property type="entry name" value="Orexin_rcpt"/>
</dbReference>
<dbReference type="OrthoDB" id="8848775at2759"/>
<dbReference type="AlphaFoldDB" id="Q4RDI7"/>
<dbReference type="GO" id="GO:0016499">
    <property type="term" value="F:orexin receptor activity"/>
    <property type="evidence" value="ECO:0007669"/>
    <property type="project" value="InterPro"/>
</dbReference>
<reference evidence="2" key="1">
    <citation type="journal article" date="2004" name="Nature">
        <title>Genome duplication in the teleost fish Tetraodon nigroviridis reveals the early vertebrate proto-karyotype.</title>
        <authorList>
            <person name="Jaillon O."/>
            <person name="Aury J.-M."/>
            <person name="Brunet F."/>
            <person name="Petit J.-L."/>
            <person name="Stange-Thomann N."/>
            <person name="Mauceli E."/>
            <person name="Bouneau L."/>
            <person name="Fischer C."/>
            <person name="Ozouf-Costaz C."/>
            <person name="Bernot A."/>
            <person name="Nicaud S."/>
            <person name="Jaffe D."/>
            <person name="Fisher S."/>
            <person name="Lutfalla G."/>
            <person name="Dossat C."/>
            <person name="Segurens B."/>
            <person name="Dasilva C."/>
            <person name="Salanoubat M."/>
            <person name="Levy M."/>
            <person name="Boudet N."/>
            <person name="Castellano S."/>
            <person name="Anthouard V."/>
            <person name="Jubin C."/>
            <person name="Castelli V."/>
            <person name="Katinka M."/>
            <person name="Vacherie B."/>
            <person name="Biemont C."/>
            <person name="Skalli Z."/>
            <person name="Cattolico L."/>
            <person name="Poulain J."/>
            <person name="De Berardinis V."/>
            <person name="Cruaud C."/>
            <person name="Duprat S."/>
            <person name="Brottier P."/>
            <person name="Coutanceau J.-P."/>
            <person name="Gouzy J."/>
            <person name="Parra G."/>
            <person name="Lardier G."/>
            <person name="Chapple C."/>
            <person name="McKernan K.J."/>
            <person name="McEwan P."/>
            <person name="Bosak S."/>
            <person name="Kellis M."/>
            <person name="Volff J.-N."/>
            <person name="Guigo R."/>
            <person name="Zody M.C."/>
            <person name="Mesirov J."/>
            <person name="Lindblad-Toh K."/>
            <person name="Birren B."/>
            <person name="Nusbaum C."/>
            <person name="Kahn D."/>
            <person name="Robinson-Rechavi M."/>
            <person name="Laudet V."/>
            <person name="Schachter V."/>
            <person name="Quetier F."/>
            <person name="Saurin W."/>
            <person name="Scarpelli C."/>
            <person name="Wincker P."/>
            <person name="Lander E.S."/>
            <person name="Weissenbach J."/>
            <person name="Roest Crollius H."/>
        </authorList>
    </citation>
    <scope>NUCLEOTIDE SEQUENCE [LARGE SCALE GENOMIC DNA]</scope>
</reference>
<keyword evidence="1" id="KW-1133">Transmembrane helix</keyword>
<feature type="transmembrane region" description="Helical" evidence="1">
    <location>
        <begin position="120"/>
        <end position="137"/>
    </location>
</feature>